<evidence type="ECO:0000256" key="8">
    <source>
        <dbReference type="ARBA" id="ARBA00023242"/>
    </source>
</evidence>
<feature type="compositionally biased region" description="Basic and acidic residues" evidence="9">
    <location>
        <begin position="375"/>
        <end position="385"/>
    </location>
</feature>
<comment type="subcellular location">
    <subcellularLocation>
        <location evidence="1">Nucleus</location>
    </subcellularLocation>
</comment>
<dbReference type="Proteomes" id="UP000267029">
    <property type="component" value="Unassembled WGS sequence"/>
</dbReference>
<evidence type="ECO:0000256" key="2">
    <source>
        <dbReference type="ARBA" id="ARBA00009801"/>
    </source>
</evidence>
<dbReference type="PANTHER" id="PTHR31633:SF1">
    <property type="entry name" value="H_ACA RIBONUCLEOPROTEIN COMPLEX NON-CORE SUBUNIT NAF1"/>
    <property type="match status" value="1"/>
</dbReference>
<dbReference type="GO" id="GO:0005732">
    <property type="term" value="C:sno(s)RNA-containing ribonucleoprotein complex"/>
    <property type="evidence" value="ECO:0007669"/>
    <property type="project" value="InterPro"/>
</dbReference>
<feature type="compositionally biased region" description="Polar residues" evidence="9">
    <location>
        <begin position="300"/>
        <end position="314"/>
    </location>
</feature>
<evidence type="ECO:0000256" key="9">
    <source>
        <dbReference type="SAM" id="MobiDB-lite"/>
    </source>
</evidence>
<organism evidence="10 11">
    <name type="scientific">Mesocestoides corti</name>
    <name type="common">Flatworm</name>
    <dbReference type="NCBI Taxonomy" id="53468"/>
    <lineage>
        <taxon>Eukaryota</taxon>
        <taxon>Metazoa</taxon>
        <taxon>Spiralia</taxon>
        <taxon>Lophotrochozoa</taxon>
        <taxon>Platyhelminthes</taxon>
        <taxon>Cestoda</taxon>
        <taxon>Eucestoda</taxon>
        <taxon>Cyclophyllidea</taxon>
        <taxon>Mesocestoididae</taxon>
        <taxon>Mesocestoides</taxon>
    </lineage>
</organism>
<feature type="compositionally biased region" description="Low complexity" evidence="9">
    <location>
        <begin position="507"/>
        <end position="517"/>
    </location>
</feature>
<dbReference type="GO" id="GO:0001522">
    <property type="term" value="P:pseudouridine synthesis"/>
    <property type="evidence" value="ECO:0007669"/>
    <property type="project" value="InterPro"/>
</dbReference>
<dbReference type="GO" id="GO:0005634">
    <property type="term" value="C:nucleus"/>
    <property type="evidence" value="ECO:0007669"/>
    <property type="project" value="UniProtKB-SubCell"/>
</dbReference>
<keyword evidence="5" id="KW-0698">rRNA processing</keyword>
<accession>A0A0R3ULF2</accession>
<evidence type="ECO:0000256" key="6">
    <source>
        <dbReference type="ARBA" id="ARBA00022553"/>
    </source>
</evidence>
<reference evidence="10 11" key="1">
    <citation type="submission" date="2018-10" db="EMBL/GenBank/DDBJ databases">
        <authorList>
            <consortium name="Pathogen Informatics"/>
        </authorList>
    </citation>
    <scope>NUCLEOTIDE SEQUENCE [LARGE SCALE GENOMIC DNA]</scope>
</reference>
<dbReference type="InterPro" id="IPR038664">
    <property type="entry name" value="Gar1/Naf1_Cbf5-bd_sf"/>
</dbReference>
<feature type="compositionally biased region" description="Basic residues" evidence="9">
    <location>
        <begin position="285"/>
        <end position="299"/>
    </location>
</feature>
<evidence type="ECO:0000313" key="11">
    <source>
        <dbReference type="Proteomes" id="UP000267029"/>
    </source>
</evidence>
<dbReference type="SUPFAM" id="SSF50447">
    <property type="entry name" value="Translation proteins"/>
    <property type="match status" value="1"/>
</dbReference>
<name>A0A0R3ULF2_MESCO</name>
<dbReference type="GO" id="GO:0000493">
    <property type="term" value="P:box H/ACA snoRNP assembly"/>
    <property type="evidence" value="ECO:0007669"/>
    <property type="project" value="InterPro"/>
</dbReference>
<dbReference type="Gene3D" id="2.40.10.230">
    <property type="entry name" value="Probable tRNA pseudouridine synthase domain"/>
    <property type="match status" value="1"/>
</dbReference>
<evidence type="ECO:0000256" key="3">
    <source>
        <dbReference type="ARBA" id="ARBA00021438"/>
    </source>
</evidence>
<feature type="region of interest" description="Disordered" evidence="9">
    <location>
        <begin position="275"/>
        <end position="314"/>
    </location>
</feature>
<feature type="compositionally biased region" description="Pro residues" evidence="9">
    <location>
        <begin position="528"/>
        <end position="544"/>
    </location>
</feature>
<dbReference type="InterPro" id="IPR040309">
    <property type="entry name" value="Naf1"/>
</dbReference>
<feature type="region of interest" description="Disordered" evidence="9">
    <location>
        <begin position="137"/>
        <end position="191"/>
    </location>
</feature>
<feature type="compositionally biased region" description="Polar residues" evidence="9">
    <location>
        <begin position="546"/>
        <end position="560"/>
    </location>
</feature>
<dbReference type="GO" id="GO:0006364">
    <property type="term" value="P:rRNA processing"/>
    <property type="evidence" value="ECO:0007669"/>
    <property type="project" value="UniProtKB-KW"/>
</dbReference>
<evidence type="ECO:0000313" key="10">
    <source>
        <dbReference type="EMBL" id="VDD82501.1"/>
    </source>
</evidence>
<proteinExistence type="inferred from homology"/>
<gene>
    <name evidence="10" type="ORF">MCOS_LOCUS8504</name>
</gene>
<keyword evidence="4" id="KW-0690">Ribosome biogenesis</keyword>
<evidence type="ECO:0000256" key="1">
    <source>
        <dbReference type="ARBA" id="ARBA00004123"/>
    </source>
</evidence>
<feature type="region of interest" description="Disordered" evidence="9">
    <location>
        <begin position="507"/>
        <end position="588"/>
    </location>
</feature>
<dbReference type="STRING" id="53468.A0A0R3ULF2"/>
<comment type="similarity">
    <text evidence="2">Belongs to the NAF1 family.</text>
</comment>
<feature type="compositionally biased region" description="Polar residues" evidence="9">
    <location>
        <begin position="485"/>
        <end position="494"/>
    </location>
</feature>
<dbReference type="PANTHER" id="PTHR31633">
    <property type="entry name" value="H/ACA RIBONUCLEOPROTEIN COMPLEX NON-CORE SUBUNIT NAF1"/>
    <property type="match status" value="1"/>
</dbReference>
<evidence type="ECO:0000256" key="5">
    <source>
        <dbReference type="ARBA" id="ARBA00022552"/>
    </source>
</evidence>
<evidence type="ECO:0000256" key="7">
    <source>
        <dbReference type="ARBA" id="ARBA00022884"/>
    </source>
</evidence>
<dbReference type="EMBL" id="UXSR01005522">
    <property type="protein sequence ID" value="VDD82501.1"/>
    <property type="molecule type" value="Genomic_DNA"/>
</dbReference>
<feature type="region of interest" description="Disordered" evidence="9">
    <location>
        <begin position="375"/>
        <end position="494"/>
    </location>
</feature>
<feature type="compositionally biased region" description="Pro residues" evidence="9">
    <location>
        <begin position="561"/>
        <end position="582"/>
    </location>
</feature>
<dbReference type="AlphaFoldDB" id="A0A0R3ULF2"/>
<feature type="compositionally biased region" description="Acidic residues" evidence="9">
    <location>
        <begin position="157"/>
        <end position="179"/>
    </location>
</feature>
<keyword evidence="8" id="KW-0539">Nucleus</keyword>
<dbReference type="InterPro" id="IPR007504">
    <property type="entry name" value="H/ACA_rnp_Gar1/Naf1"/>
</dbReference>
<sequence length="588" mass="63921">MITRSLDCRNITWSYLVFETEELPDSLVEASLALSSPNLTNAFIDVGDAYFQKIINDFSTSPLDITSIQNSVTEVLDFMPGVECGDKPPILSEMGAVDLDYNCVESDLLGHQQNNSKSKPVADVTSCRLGQGHRNIPISESLMNKQKQYRQPKEVISEDESDSLTESSDADDADGDFVDEASLKKPTPRKSEALLDVDPSYVPRLPGPPPANCKLEPLGKVSSFISGCVIIEAMPSLPALDTGSALYLTGRRPLGEVYDTIGPVRSPFYVVVHENRQPPPSLAKKPSKPRNRPRNHKGRQNATLETAPATQALGNENSLAENAREEEASAQALPTERVKLKVKVNLGDRVYYVADDPALSIPILCSELARLRGSDASGQHDRELPVELQEYSDDEEERLHKRKLKSKRSAPGADLDGSSGARGGHHLRRLTTAGGGFAGRGGKKSGAWRPSNSEQLLRPSFLPDASRQPPASSAGSTWDPRAPPTWSSWQSYNQSWGPPTEAYSAAYSHQSASQAYAGTGRNSIFSPAPLPPFGTGPPAPPPSAPNQCWASTPPTYWNQSPTPPPWWNALPRPPPPPPPPHGPQWDQR</sequence>
<dbReference type="OrthoDB" id="21550at2759"/>
<keyword evidence="7" id="KW-0694">RNA-binding</keyword>
<dbReference type="Pfam" id="PF04410">
    <property type="entry name" value="Gar1"/>
    <property type="match status" value="1"/>
</dbReference>
<keyword evidence="11" id="KW-1185">Reference proteome</keyword>
<keyword evidence="6" id="KW-0597">Phosphoprotein</keyword>
<protein>
    <recommendedName>
        <fullName evidence="3">H/ACA ribonucleoprotein complex non-core subunit NAF1</fullName>
    </recommendedName>
</protein>
<evidence type="ECO:0000256" key="4">
    <source>
        <dbReference type="ARBA" id="ARBA00022517"/>
    </source>
</evidence>
<dbReference type="GO" id="GO:0003723">
    <property type="term" value="F:RNA binding"/>
    <property type="evidence" value="ECO:0007669"/>
    <property type="project" value="UniProtKB-KW"/>
</dbReference>
<dbReference type="InterPro" id="IPR009000">
    <property type="entry name" value="Transl_B-barrel_sf"/>
</dbReference>